<organism evidence="3 4">
    <name type="scientific">Vanrija pseudolonga</name>
    <dbReference type="NCBI Taxonomy" id="143232"/>
    <lineage>
        <taxon>Eukaryota</taxon>
        <taxon>Fungi</taxon>
        <taxon>Dikarya</taxon>
        <taxon>Basidiomycota</taxon>
        <taxon>Agaricomycotina</taxon>
        <taxon>Tremellomycetes</taxon>
        <taxon>Trichosporonales</taxon>
        <taxon>Trichosporonaceae</taxon>
        <taxon>Vanrija</taxon>
    </lineage>
</organism>
<gene>
    <name evidence="3" type="ORF">LOC62_04G006428</name>
</gene>
<sequence>MLLDDQSAINCTIDIGRAGFRCCLAAAGTWVNDVTCTFREQPALSGSSDNAMAQRLADWNRCLATEAAGNETLTDMLAAAGQVCFAAPGSTRYLRGAILGLLTGVGIVLALAAAALAYWTWLDWRSRPPKRDETAGFNAGSEDMEMESTALLTAVNSERGDEDWYKDRHRRRSGESGRA</sequence>
<keyword evidence="2" id="KW-1133">Transmembrane helix</keyword>
<reference evidence="3" key="1">
    <citation type="submission" date="2023-10" db="EMBL/GenBank/DDBJ databases">
        <authorList>
            <person name="Noh H."/>
        </authorList>
    </citation>
    <scope>NUCLEOTIDE SEQUENCE</scope>
    <source>
        <strain evidence="3">DUCC4014</strain>
    </source>
</reference>
<accession>A0AAF1BS43</accession>
<feature type="transmembrane region" description="Helical" evidence="2">
    <location>
        <begin position="97"/>
        <end position="121"/>
    </location>
</feature>
<dbReference type="RefSeq" id="XP_062628980.1">
    <property type="nucleotide sequence ID" value="XM_062772996.1"/>
</dbReference>
<dbReference type="EMBL" id="CP086717">
    <property type="protein sequence ID" value="WOO82948.1"/>
    <property type="molecule type" value="Genomic_DNA"/>
</dbReference>
<proteinExistence type="predicted"/>
<dbReference type="Proteomes" id="UP000827549">
    <property type="component" value="Chromosome 4"/>
</dbReference>
<keyword evidence="4" id="KW-1185">Reference proteome</keyword>
<protein>
    <submittedName>
        <fullName evidence="3">Uncharacterized protein</fullName>
    </submittedName>
</protein>
<keyword evidence="2" id="KW-0472">Membrane</keyword>
<evidence type="ECO:0000256" key="2">
    <source>
        <dbReference type="SAM" id="Phobius"/>
    </source>
</evidence>
<name>A0AAF1BS43_9TREE</name>
<evidence type="ECO:0000313" key="3">
    <source>
        <dbReference type="EMBL" id="WOO82948.1"/>
    </source>
</evidence>
<dbReference type="GeneID" id="87809651"/>
<dbReference type="AlphaFoldDB" id="A0AAF1BS43"/>
<feature type="region of interest" description="Disordered" evidence="1">
    <location>
        <begin position="155"/>
        <end position="179"/>
    </location>
</feature>
<keyword evidence="2" id="KW-0812">Transmembrane</keyword>
<evidence type="ECO:0000313" key="4">
    <source>
        <dbReference type="Proteomes" id="UP000827549"/>
    </source>
</evidence>
<evidence type="ECO:0000256" key="1">
    <source>
        <dbReference type="SAM" id="MobiDB-lite"/>
    </source>
</evidence>